<comment type="caution">
    <text evidence="1">The sequence shown here is derived from an EMBL/GenBank/DDBJ whole genome shotgun (WGS) entry which is preliminary data.</text>
</comment>
<dbReference type="EMBL" id="LXQA010186679">
    <property type="protein sequence ID" value="MCI31375.1"/>
    <property type="molecule type" value="Genomic_DNA"/>
</dbReference>
<sequence>MTLMKIKKRSQDQHFSPSEKWLAVARNDLMSLPFSRRAKKVSLGEKSEIEFLAERKRVDSAKSS</sequence>
<organism evidence="1 2">
    <name type="scientific">Trifolium medium</name>
    <dbReference type="NCBI Taxonomy" id="97028"/>
    <lineage>
        <taxon>Eukaryota</taxon>
        <taxon>Viridiplantae</taxon>
        <taxon>Streptophyta</taxon>
        <taxon>Embryophyta</taxon>
        <taxon>Tracheophyta</taxon>
        <taxon>Spermatophyta</taxon>
        <taxon>Magnoliopsida</taxon>
        <taxon>eudicotyledons</taxon>
        <taxon>Gunneridae</taxon>
        <taxon>Pentapetalae</taxon>
        <taxon>rosids</taxon>
        <taxon>fabids</taxon>
        <taxon>Fabales</taxon>
        <taxon>Fabaceae</taxon>
        <taxon>Papilionoideae</taxon>
        <taxon>50 kb inversion clade</taxon>
        <taxon>NPAAA clade</taxon>
        <taxon>Hologalegina</taxon>
        <taxon>IRL clade</taxon>
        <taxon>Trifolieae</taxon>
        <taxon>Trifolium</taxon>
    </lineage>
</organism>
<dbReference type="Proteomes" id="UP000265520">
    <property type="component" value="Unassembled WGS sequence"/>
</dbReference>
<name>A0A392R765_9FABA</name>
<evidence type="ECO:0000313" key="2">
    <source>
        <dbReference type="Proteomes" id="UP000265520"/>
    </source>
</evidence>
<protein>
    <submittedName>
        <fullName evidence="1">Uncharacterized protein</fullName>
    </submittedName>
</protein>
<keyword evidence="2" id="KW-1185">Reference proteome</keyword>
<accession>A0A392R765</accession>
<proteinExistence type="predicted"/>
<reference evidence="1 2" key="1">
    <citation type="journal article" date="2018" name="Front. Plant Sci.">
        <title>Red Clover (Trifolium pratense) and Zigzag Clover (T. medium) - A Picture of Genomic Similarities and Differences.</title>
        <authorList>
            <person name="Dluhosova J."/>
            <person name="Istvanek J."/>
            <person name="Nedelnik J."/>
            <person name="Repkova J."/>
        </authorList>
    </citation>
    <scope>NUCLEOTIDE SEQUENCE [LARGE SCALE GENOMIC DNA]</scope>
    <source>
        <strain evidence="2">cv. 10/8</strain>
        <tissue evidence="1">Leaf</tissue>
    </source>
</reference>
<evidence type="ECO:0000313" key="1">
    <source>
        <dbReference type="EMBL" id="MCI31375.1"/>
    </source>
</evidence>
<dbReference type="AlphaFoldDB" id="A0A392R765"/>